<keyword evidence="1" id="KW-0812">Transmembrane</keyword>
<proteinExistence type="predicted"/>
<accession>Q6MBG4</accession>
<name>Q6MBG4_PARUW</name>
<evidence type="ECO:0000259" key="2">
    <source>
        <dbReference type="Pfam" id="PF01973"/>
    </source>
</evidence>
<dbReference type="AlphaFoldDB" id="Q6MBG4"/>
<dbReference type="HOGENOM" id="CLU_433357_0_0_0"/>
<organism evidence="3 4">
    <name type="scientific">Protochlamydia amoebophila (strain UWE25)</name>
    <dbReference type="NCBI Taxonomy" id="264201"/>
    <lineage>
        <taxon>Bacteria</taxon>
        <taxon>Pseudomonadati</taxon>
        <taxon>Chlamydiota</taxon>
        <taxon>Chlamydiia</taxon>
        <taxon>Parachlamydiales</taxon>
        <taxon>Parachlamydiaceae</taxon>
        <taxon>Candidatus Protochlamydia</taxon>
    </lineage>
</organism>
<dbReference type="RefSeq" id="WP_011175910.1">
    <property type="nucleotide sequence ID" value="NC_005861.2"/>
</dbReference>
<keyword evidence="1" id="KW-1133">Transmembrane helix</keyword>
<reference evidence="3 4" key="1">
    <citation type="journal article" date="2004" name="Science">
        <title>Illuminating the evolutionary history of chlamydiae.</title>
        <authorList>
            <person name="Horn M."/>
            <person name="Collingro A."/>
            <person name="Schmitz-Esser S."/>
            <person name="Beier C.L."/>
            <person name="Purkhold U."/>
            <person name="Fartmann B."/>
            <person name="Brandt P."/>
            <person name="Nyakatura G.J."/>
            <person name="Droege M."/>
            <person name="Frishman D."/>
            <person name="Rattei T."/>
            <person name="Mewes H."/>
            <person name="Wagner M."/>
        </authorList>
    </citation>
    <scope>NUCLEOTIDE SEQUENCE [LARGE SCALE GENOMIC DNA]</scope>
    <source>
        <strain evidence="3 4">UWE25</strain>
    </source>
</reference>
<dbReference type="InterPro" id="IPR002826">
    <property type="entry name" value="MptE-like"/>
</dbReference>
<feature type="transmembrane region" description="Helical" evidence="1">
    <location>
        <begin position="77"/>
        <end position="98"/>
    </location>
</feature>
<sequence>MNDKRFEDNLERLQKKDAKLAYQLLTAQADDLLFVKTNQNENNLKRIYKGTTYFYHSSQSAQIEAKNWFDHLSPQHISILFVYGIGLGYYYLAALDWLKQDERRRLVFLEEDPGILCRLFETEIGTKLLSDAQVQIVYLENGFEDKTLLNELSWKYLNDTFAISALKLYLEVNAEGFSKLKHLLSYHLNQKKAFVEEYLQYGIAFFRNFYPNLLMLPKSYFGNALFGQFKQTPAIICGAGPSLNKNLEQLKNLKDRALIFAGSSALNALIPKGIIPHFGVAVDPNQAQLSRVAAAKPHQIPFFYRQRLFHKALEVISGPKLYLSGTGGYDISKWFEEQLNLKGEELDEGHNVVNLSLEIAHALGCNPIILVGVDLAFTDETYYAKGVIEDLKLTDDDFKTANDFESELLLREDINGKLTRTLWKWISESEWITEFAEKHPELTLINATEGGIGFKNILNKTLLEVTEKFLNQSQFIDEKVAIEVVKNPLSSITQNQILELLKVLQASLDRCISLFTQLIETSSHLLNQIENGFSSPEIIQTPRTSLLETDIEEEISYQYLLDTFNQVYLRVHHRTILELQEQKKDSNIKEQSLQKISLQINRLTFLQDVARVNRELIQRSISEFLTSSQIL</sequence>
<dbReference type="PANTHER" id="PTHR41786:SF1">
    <property type="entry name" value="6-HYDROXYMETHYLPTERIN DIPHOSPHOKINASE MPTE-LIKE DOMAIN-CONTAINING PROTEIN"/>
    <property type="match status" value="1"/>
</dbReference>
<dbReference type="Proteomes" id="UP000000529">
    <property type="component" value="Chromosome"/>
</dbReference>
<protein>
    <recommendedName>
        <fullName evidence="2">6-hydroxymethylpterin diphosphokinase MptE-like domain-containing protein</fullName>
    </recommendedName>
</protein>
<evidence type="ECO:0000256" key="1">
    <source>
        <dbReference type="SAM" id="Phobius"/>
    </source>
</evidence>
<dbReference type="PANTHER" id="PTHR41786">
    <property type="entry name" value="MOTILITY ACCESSORY FACTOR MAF"/>
    <property type="match status" value="1"/>
</dbReference>
<keyword evidence="4" id="KW-1185">Reference proteome</keyword>
<dbReference type="KEGG" id="pcu:PC_RS06535"/>
<dbReference type="OrthoDB" id="5291305at2"/>
<dbReference type="Pfam" id="PF01973">
    <property type="entry name" value="MptE-like"/>
    <property type="match status" value="1"/>
</dbReference>
<dbReference type="eggNOG" id="COG2604">
    <property type="taxonomic scope" value="Bacteria"/>
</dbReference>
<keyword evidence="1" id="KW-0472">Membrane</keyword>
<dbReference type="EMBL" id="BX908798">
    <property type="protein sequence ID" value="CAF24085.1"/>
    <property type="molecule type" value="Genomic_DNA"/>
</dbReference>
<gene>
    <name evidence="3" type="ORF">PC_RS06535</name>
</gene>
<evidence type="ECO:0000313" key="3">
    <source>
        <dbReference type="EMBL" id="CAF24085.1"/>
    </source>
</evidence>
<evidence type="ECO:0000313" key="4">
    <source>
        <dbReference type="Proteomes" id="UP000000529"/>
    </source>
</evidence>
<dbReference type="STRING" id="264201.pc1361"/>
<feature type="domain" description="6-hydroxymethylpterin diphosphokinase MptE-like" evidence="2">
    <location>
        <begin position="208"/>
        <end position="379"/>
    </location>
</feature>